<proteinExistence type="predicted"/>
<dbReference type="KEGG" id="tun:J9260_02370"/>
<evidence type="ECO:0000259" key="6">
    <source>
        <dbReference type="PROSITE" id="PS50011"/>
    </source>
</evidence>
<dbReference type="Gene3D" id="1.10.510.10">
    <property type="entry name" value="Transferase(Phosphotransferase) domain 1"/>
    <property type="match status" value="1"/>
</dbReference>
<keyword evidence="2" id="KW-0808">Transferase</keyword>
<evidence type="ECO:0000256" key="4">
    <source>
        <dbReference type="ARBA" id="ARBA00022777"/>
    </source>
</evidence>
<evidence type="ECO:0000256" key="1">
    <source>
        <dbReference type="ARBA" id="ARBA00022527"/>
    </source>
</evidence>
<dbReference type="PROSITE" id="PS00108">
    <property type="entry name" value="PROTEIN_KINASE_ST"/>
    <property type="match status" value="1"/>
</dbReference>
<dbReference type="Pfam" id="PF00069">
    <property type="entry name" value="Pkinase"/>
    <property type="match status" value="1"/>
</dbReference>
<dbReference type="GO" id="GO:0005524">
    <property type="term" value="F:ATP binding"/>
    <property type="evidence" value="ECO:0007669"/>
    <property type="project" value="UniProtKB-KW"/>
</dbReference>
<evidence type="ECO:0000256" key="3">
    <source>
        <dbReference type="ARBA" id="ARBA00022741"/>
    </source>
</evidence>
<evidence type="ECO:0000313" key="8">
    <source>
        <dbReference type="Proteomes" id="UP000672009"/>
    </source>
</evidence>
<evidence type="ECO:0000256" key="2">
    <source>
        <dbReference type="ARBA" id="ARBA00022679"/>
    </source>
</evidence>
<dbReference type="Proteomes" id="UP000672009">
    <property type="component" value="Chromosome"/>
</dbReference>
<evidence type="ECO:0000256" key="5">
    <source>
        <dbReference type="ARBA" id="ARBA00022840"/>
    </source>
</evidence>
<accession>A0A975FAC2</accession>
<dbReference type="SMART" id="SM00220">
    <property type="entry name" value="S_TKc"/>
    <property type="match status" value="1"/>
</dbReference>
<dbReference type="InterPro" id="IPR011009">
    <property type="entry name" value="Kinase-like_dom_sf"/>
</dbReference>
<dbReference type="EMBL" id="CP072793">
    <property type="protein sequence ID" value="QTR53956.1"/>
    <property type="molecule type" value="Genomic_DNA"/>
</dbReference>
<gene>
    <name evidence="7" type="ORF">J9260_02370</name>
</gene>
<keyword evidence="3" id="KW-0547">Nucleotide-binding</keyword>
<dbReference type="AlphaFoldDB" id="A0A975FAC2"/>
<dbReference type="RefSeq" id="WP_210219463.1">
    <property type="nucleotide sequence ID" value="NZ_CP072793.1"/>
</dbReference>
<reference evidence="7" key="1">
    <citation type="submission" date="2021-04" db="EMBL/GenBank/DDBJ databases">
        <title>Genomics, taxonomy and metabolism of representatives of sulfur bacteria of the genus Thiothrix: Thiothrix fructosivorans QT, Thiothrix unzii A1T and three new species, Thiothrix subterranea sp. nov., Thiothrix litoralis sp. nov. and 'Candidatus Thiothrix anitrata' sp. nov.</title>
        <authorList>
            <person name="Ravin N.V."/>
            <person name="Smolyakov D."/>
            <person name="Rudenko T.S."/>
            <person name="Mardanov A.V."/>
            <person name="Beletsky A.V."/>
            <person name="Markov N.D."/>
            <person name="Fomenkov A.I."/>
            <person name="Roberts R.J."/>
            <person name="Karnachuk O.V."/>
            <person name="Novikov A."/>
            <person name="Grabovich M.Y."/>
        </authorList>
    </citation>
    <scope>NUCLEOTIDE SEQUENCE</scope>
    <source>
        <strain evidence="7">A1</strain>
    </source>
</reference>
<dbReference type="CDD" id="cd14014">
    <property type="entry name" value="STKc_PknB_like"/>
    <property type="match status" value="1"/>
</dbReference>
<sequence>MLDNGCGMSSADSGVASSGVFFLERELQCRLQQFPISIADWQPLEVLHNSDNAIIFLAQNAQGQQAAIKRFKFDVQAVALARVAHFLRDCRALGLSEQPGLVHLWDAGVNHQAIYLVMEYVHGDTLKNHLATLSLPALAQRLRWFSELLAVLGRVHAAGLLHRDLKTSNILVRNDQSLVLLDFGMETQLLVEAGFLHEDEIYCTPYYVSPERLLGEPADVRTDLYALGVIFYELLVGQKPYEGRSLAEILKKQALAPIPQLPLWVARYQPLLNGLLAKFPENRLPSVTAVVHMLHEIQGEDSFGGV</sequence>
<protein>
    <submittedName>
        <fullName evidence="7">Serine/threonine protein kinase</fullName>
    </submittedName>
</protein>
<dbReference type="SUPFAM" id="SSF56112">
    <property type="entry name" value="Protein kinase-like (PK-like)"/>
    <property type="match status" value="1"/>
</dbReference>
<evidence type="ECO:0000313" key="7">
    <source>
        <dbReference type="EMBL" id="QTR53956.1"/>
    </source>
</evidence>
<keyword evidence="4 7" id="KW-0418">Kinase</keyword>
<dbReference type="PROSITE" id="PS50011">
    <property type="entry name" value="PROTEIN_KINASE_DOM"/>
    <property type="match status" value="1"/>
</dbReference>
<feature type="domain" description="Protein kinase" evidence="6">
    <location>
        <begin position="41"/>
        <end position="295"/>
    </location>
</feature>
<dbReference type="GO" id="GO:0004674">
    <property type="term" value="F:protein serine/threonine kinase activity"/>
    <property type="evidence" value="ECO:0007669"/>
    <property type="project" value="UniProtKB-KW"/>
</dbReference>
<name>A0A975FAC2_9GAMM</name>
<keyword evidence="8" id="KW-1185">Reference proteome</keyword>
<dbReference type="InterPro" id="IPR000719">
    <property type="entry name" value="Prot_kinase_dom"/>
</dbReference>
<keyword evidence="1 7" id="KW-0723">Serine/threonine-protein kinase</keyword>
<dbReference type="InterPro" id="IPR008271">
    <property type="entry name" value="Ser/Thr_kinase_AS"/>
</dbReference>
<dbReference type="PANTHER" id="PTHR24351">
    <property type="entry name" value="RIBOSOMAL PROTEIN S6 KINASE"/>
    <property type="match status" value="1"/>
</dbReference>
<organism evidence="7 8">
    <name type="scientific">Thiothrix unzii</name>
    <dbReference type="NCBI Taxonomy" id="111769"/>
    <lineage>
        <taxon>Bacteria</taxon>
        <taxon>Pseudomonadati</taxon>
        <taxon>Pseudomonadota</taxon>
        <taxon>Gammaproteobacteria</taxon>
        <taxon>Thiotrichales</taxon>
        <taxon>Thiotrichaceae</taxon>
        <taxon>Thiothrix</taxon>
    </lineage>
</organism>
<keyword evidence="5" id="KW-0067">ATP-binding</keyword>